<feature type="compositionally biased region" description="Polar residues" evidence="1">
    <location>
        <begin position="413"/>
        <end position="469"/>
    </location>
</feature>
<dbReference type="eggNOG" id="ENOG502T39T">
    <property type="taxonomic scope" value="Eukaryota"/>
</dbReference>
<evidence type="ECO:0000256" key="1">
    <source>
        <dbReference type="SAM" id="MobiDB-lite"/>
    </source>
</evidence>
<reference evidence="2 3" key="1">
    <citation type="submission" date="2013-03" db="EMBL/GenBank/DDBJ databases">
        <title>The Genome Sequence of Capronia epimyces CBS 606.96.</title>
        <authorList>
            <consortium name="The Broad Institute Genomics Platform"/>
            <person name="Cuomo C."/>
            <person name="de Hoog S."/>
            <person name="Gorbushina A."/>
            <person name="Walker B."/>
            <person name="Young S.K."/>
            <person name="Zeng Q."/>
            <person name="Gargeya S."/>
            <person name="Fitzgerald M."/>
            <person name="Haas B."/>
            <person name="Abouelleil A."/>
            <person name="Allen A.W."/>
            <person name="Alvarado L."/>
            <person name="Arachchi H.M."/>
            <person name="Berlin A.M."/>
            <person name="Chapman S.B."/>
            <person name="Gainer-Dewar J."/>
            <person name="Goldberg J."/>
            <person name="Griggs A."/>
            <person name="Gujja S."/>
            <person name="Hansen M."/>
            <person name="Howarth C."/>
            <person name="Imamovic A."/>
            <person name="Ireland A."/>
            <person name="Larimer J."/>
            <person name="McCowan C."/>
            <person name="Murphy C."/>
            <person name="Pearson M."/>
            <person name="Poon T.W."/>
            <person name="Priest M."/>
            <person name="Roberts A."/>
            <person name="Saif S."/>
            <person name="Shea T."/>
            <person name="Sisk P."/>
            <person name="Sykes S."/>
            <person name="Wortman J."/>
            <person name="Nusbaum C."/>
            <person name="Birren B."/>
        </authorList>
    </citation>
    <scope>NUCLEOTIDE SEQUENCE [LARGE SCALE GENOMIC DNA]</scope>
    <source>
        <strain evidence="2 3">CBS 606.96</strain>
    </source>
</reference>
<dbReference type="Proteomes" id="UP000019478">
    <property type="component" value="Unassembled WGS sequence"/>
</dbReference>
<name>W9XLK6_9EURO</name>
<feature type="compositionally biased region" description="Basic and acidic residues" evidence="1">
    <location>
        <begin position="335"/>
        <end position="344"/>
    </location>
</feature>
<dbReference type="OrthoDB" id="4158144at2759"/>
<feature type="compositionally biased region" description="Polar residues" evidence="1">
    <location>
        <begin position="660"/>
        <end position="669"/>
    </location>
</feature>
<feature type="compositionally biased region" description="Low complexity" evidence="1">
    <location>
        <begin position="346"/>
        <end position="361"/>
    </location>
</feature>
<dbReference type="EMBL" id="AMGY01000006">
    <property type="protein sequence ID" value="EXJ81103.1"/>
    <property type="molecule type" value="Genomic_DNA"/>
</dbReference>
<keyword evidence="3" id="KW-1185">Reference proteome</keyword>
<protein>
    <submittedName>
        <fullName evidence="2">Uncharacterized protein</fullName>
    </submittedName>
</protein>
<feature type="compositionally biased region" description="Polar residues" evidence="1">
    <location>
        <begin position="134"/>
        <end position="148"/>
    </location>
</feature>
<dbReference type="GeneID" id="19171491"/>
<dbReference type="HOGENOM" id="CLU_028828_0_0_1"/>
<feature type="region of interest" description="Disordered" evidence="1">
    <location>
        <begin position="334"/>
        <end position="371"/>
    </location>
</feature>
<organism evidence="2 3">
    <name type="scientific">Capronia epimyces CBS 606.96</name>
    <dbReference type="NCBI Taxonomy" id="1182542"/>
    <lineage>
        <taxon>Eukaryota</taxon>
        <taxon>Fungi</taxon>
        <taxon>Dikarya</taxon>
        <taxon>Ascomycota</taxon>
        <taxon>Pezizomycotina</taxon>
        <taxon>Eurotiomycetes</taxon>
        <taxon>Chaetothyriomycetidae</taxon>
        <taxon>Chaetothyriales</taxon>
        <taxon>Herpotrichiellaceae</taxon>
        <taxon>Capronia</taxon>
    </lineage>
</organism>
<accession>W9XLK6</accession>
<sequence length="681" mass="74154">MESRLRKLLSPRKIHAQRANDVAELDLHSVPYTTAPAQGRLPVFINHALGKASTSKVKSDATSDLRSFSYESTAPGRPPQLGDRPQRGNGPVKLQTSRRLSSGELLVTQQDYDRTLDDIRQGDYILGGKDRRTSQATSNPKSPTQPSQPFDPKLFSNGPSSSRTQPTFASPRWAPPSSMSDDAVFGASAGRHGFGGPGDPVYCGSNSSMVGLGISTPTQPFYPRHMASTSSLLEPHEERNPTIQALWKAEYSRLVSIYGQAGVDRNITQINRDYLNKPLPHIGQQPVPTREDTSYSSIHSFHQALRPLPESARPGLGSRNFAPTPHLEFEYQDDFSERSSDRRHSLLSSSGTSSSFTTRTSMAEDPVTRRDELRKIVDDMRMTYLHALEAHTPPPQPWSDPPLRKPRSKKQTRSLTSSASVESGLRQSKNSRSKSWQSPTTSQHSARSSLLKPSSRRTSSAPGRRTSNLPAAGVASLPAIQASPTRDQIRLKPDEVDVGLKRADSTTLGSMAAKLTILDDRTSSPSFKSSSAAAASTSSPTSSNFSGSEPQHGLETPSPSLSPNPSPAKKASSSVQPTPDRHNPPLSHEPPAPESSWHNGADRLFVDADLDVALDIDHFESLCDGLFNSPTLGDAHLDAFRNWGADERVSHDLLQRDGTYMSTSSPSNSNKHDGVRMSHTD</sequence>
<feature type="region of interest" description="Disordered" evidence="1">
    <location>
        <begin position="52"/>
        <end position="106"/>
    </location>
</feature>
<gene>
    <name evidence="2" type="ORF">A1O3_07391</name>
</gene>
<feature type="compositionally biased region" description="Low complexity" evidence="1">
    <location>
        <begin position="523"/>
        <end position="548"/>
    </location>
</feature>
<feature type="region of interest" description="Disordered" evidence="1">
    <location>
        <begin position="125"/>
        <end position="184"/>
    </location>
</feature>
<evidence type="ECO:0000313" key="3">
    <source>
        <dbReference type="Proteomes" id="UP000019478"/>
    </source>
</evidence>
<feature type="region of interest" description="Disordered" evidence="1">
    <location>
        <begin position="388"/>
        <end position="493"/>
    </location>
</feature>
<dbReference type="RefSeq" id="XP_007735691.1">
    <property type="nucleotide sequence ID" value="XM_007737501.1"/>
</dbReference>
<feature type="compositionally biased region" description="Polar residues" evidence="1">
    <location>
        <begin position="157"/>
        <end position="168"/>
    </location>
</feature>
<feature type="compositionally biased region" description="Basic and acidic residues" evidence="1">
    <location>
        <begin position="670"/>
        <end position="681"/>
    </location>
</feature>
<feature type="region of interest" description="Disordered" evidence="1">
    <location>
        <begin position="521"/>
        <end position="599"/>
    </location>
</feature>
<dbReference type="AlphaFoldDB" id="W9XLK6"/>
<proteinExistence type="predicted"/>
<evidence type="ECO:0000313" key="2">
    <source>
        <dbReference type="EMBL" id="EXJ81103.1"/>
    </source>
</evidence>
<feature type="region of interest" description="Disordered" evidence="1">
    <location>
        <begin position="658"/>
        <end position="681"/>
    </location>
</feature>
<comment type="caution">
    <text evidence="2">The sequence shown here is derived from an EMBL/GenBank/DDBJ whole genome shotgun (WGS) entry which is preliminary data.</text>
</comment>